<proteinExistence type="predicted"/>
<dbReference type="OrthoDB" id="3784230at2"/>
<dbReference type="InterPro" id="IPR010330">
    <property type="entry name" value="CoiA_nuc"/>
</dbReference>
<accession>A0A5P1X682</accession>
<dbReference type="InterPro" id="IPR057253">
    <property type="entry name" value="CoiA-like_N"/>
</dbReference>
<protein>
    <recommendedName>
        <fullName evidence="5">Competence protein CoiA</fullName>
    </recommendedName>
</protein>
<dbReference type="AlphaFoldDB" id="A0A5P1X682"/>
<name>A0A5P1X682_9LACO</name>
<dbReference type="Pfam" id="PF25164">
    <property type="entry name" value="CoiA_N"/>
    <property type="match status" value="1"/>
</dbReference>
<dbReference type="KEGG" id="lnn:F0161_07835"/>
<dbReference type="EMBL" id="CP043939">
    <property type="protein sequence ID" value="QER67777.1"/>
    <property type="molecule type" value="Genomic_DNA"/>
</dbReference>
<sequence length="348" mass="41229">MIAAKLNGKIVIADKKNDRQQKYICPACGSVVIFKCGAIKLPYFAHQKGSECASSEGETAEHLLGKKQIFQWANLNGYQPRYEVYLSEIKQRPDILIEVNGRRIAIEFQCSPISCRRLTERNQGYRQLNIEVIWALGKPYRHKLTDEKVAQFTQLFQKRFCILFWNTETALFEYNYEFCHFELCSKQLFRRDVLSQQTEKISQKLRAKSVDLMQIAEQCYLNHHDLRLMPLIAHFQESAWPIMTVKRSFFQVEVLLAIERLPIGYSWDRKEWLEWLQSLSAGRWFDYCCVLNIEQLRLQTLKEFSQKLIKGEIIQKDNQQITLVKYPVWFQSEIEKLTQIKKVPKRER</sequence>
<evidence type="ECO:0000313" key="4">
    <source>
        <dbReference type="Proteomes" id="UP000325295"/>
    </source>
</evidence>
<evidence type="ECO:0008006" key="5">
    <source>
        <dbReference type="Google" id="ProtNLM"/>
    </source>
</evidence>
<dbReference type="Proteomes" id="UP000325295">
    <property type="component" value="Chromosome"/>
</dbReference>
<reference evidence="3 4" key="1">
    <citation type="submission" date="2019-09" db="EMBL/GenBank/DDBJ databases">
        <title>Complete Genome Sequence of Lactobacillus nenjiangensis SH-Y15, isolated from sauerkraut.</title>
        <authorList>
            <person name="Yang H."/>
        </authorList>
    </citation>
    <scope>NUCLEOTIDE SEQUENCE [LARGE SCALE GENOMIC DNA]</scope>
    <source>
        <strain evidence="3 4">SH-Y15</strain>
    </source>
</reference>
<gene>
    <name evidence="3" type="ORF">F0161_07835</name>
</gene>
<organism evidence="3 4">
    <name type="scientific">Paucilactobacillus nenjiangensis</name>
    <dbReference type="NCBI Taxonomy" id="1296540"/>
    <lineage>
        <taxon>Bacteria</taxon>
        <taxon>Bacillati</taxon>
        <taxon>Bacillota</taxon>
        <taxon>Bacilli</taxon>
        <taxon>Lactobacillales</taxon>
        <taxon>Lactobacillaceae</taxon>
        <taxon>Paucilactobacillus</taxon>
    </lineage>
</organism>
<evidence type="ECO:0000313" key="3">
    <source>
        <dbReference type="EMBL" id="QER67777.1"/>
    </source>
</evidence>
<evidence type="ECO:0000259" key="1">
    <source>
        <dbReference type="Pfam" id="PF06054"/>
    </source>
</evidence>
<dbReference type="RefSeq" id="WP_150204249.1">
    <property type="nucleotide sequence ID" value="NZ_CP043939.1"/>
</dbReference>
<keyword evidence="4" id="KW-1185">Reference proteome</keyword>
<dbReference type="Pfam" id="PF06054">
    <property type="entry name" value="CoiA_nuc"/>
    <property type="match status" value="1"/>
</dbReference>
<evidence type="ECO:0000259" key="2">
    <source>
        <dbReference type="Pfam" id="PF25164"/>
    </source>
</evidence>
<feature type="domain" description="Competence protein CoiA-like N-terminal" evidence="2">
    <location>
        <begin position="18"/>
        <end position="54"/>
    </location>
</feature>
<feature type="domain" description="Competence protein CoiA nuclease-like" evidence="1">
    <location>
        <begin position="58"/>
        <end position="198"/>
    </location>
</feature>